<dbReference type="EMBL" id="JAPYYP010000008">
    <property type="protein sequence ID" value="MDA5108529.1"/>
    <property type="molecule type" value="Genomic_DNA"/>
</dbReference>
<organism evidence="1 2">
    <name type="scientific">Brevibacillus thermoruber</name>
    <dbReference type="NCBI Taxonomy" id="33942"/>
    <lineage>
        <taxon>Bacteria</taxon>
        <taxon>Bacillati</taxon>
        <taxon>Bacillota</taxon>
        <taxon>Bacilli</taxon>
        <taxon>Bacillales</taxon>
        <taxon>Paenibacillaceae</taxon>
        <taxon>Brevibacillus</taxon>
    </lineage>
</organism>
<accession>A0A9X3Z3C2</accession>
<gene>
    <name evidence="1" type="ORF">O3V59_09160</name>
</gene>
<protein>
    <submittedName>
        <fullName evidence="1">Uncharacterized protein</fullName>
    </submittedName>
</protein>
<evidence type="ECO:0000313" key="2">
    <source>
        <dbReference type="Proteomes" id="UP001151071"/>
    </source>
</evidence>
<dbReference type="RefSeq" id="WP_029099271.1">
    <property type="nucleotide sequence ID" value="NZ_JAPYYP010000008.1"/>
</dbReference>
<dbReference type="Proteomes" id="UP001151071">
    <property type="component" value="Unassembled WGS sequence"/>
</dbReference>
<comment type="caution">
    <text evidence="1">The sequence shown here is derived from an EMBL/GenBank/DDBJ whole genome shotgun (WGS) entry which is preliminary data.</text>
</comment>
<name>A0A9X3Z3C2_9BACL</name>
<proteinExistence type="predicted"/>
<evidence type="ECO:0000313" key="1">
    <source>
        <dbReference type="EMBL" id="MDA5108529.1"/>
    </source>
</evidence>
<keyword evidence="2" id="KW-1185">Reference proteome</keyword>
<reference evidence="1" key="1">
    <citation type="submission" date="2022-12" db="EMBL/GenBank/DDBJ databases">
        <title>Draft genome sequence of the thermophilic strain Brevibacillus thermoruber HT42, isolated from Los Humeros, Puebla, Mexico, with biotechnological potential.</title>
        <authorList>
            <person name="Lara Sanchez J."/>
            <person name="Solis Palacios R."/>
            <person name="Bustos Baena A.S."/>
            <person name="Ruz Baez A.E."/>
            <person name="Espinosa Luna G."/>
            <person name="Oliart Ros R.M."/>
        </authorList>
    </citation>
    <scope>NUCLEOTIDE SEQUENCE</scope>
    <source>
        <strain evidence="1">HT42</strain>
    </source>
</reference>
<dbReference type="AlphaFoldDB" id="A0A9X3Z3C2"/>
<sequence>MWIKWRTIHESYGLPRMAQECRRYLETRGVRVRLLAQRTKRAGHVYVLQVPAEEREEAEQWLRRFKQTLQ</sequence>